<evidence type="ECO:0000256" key="2">
    <source>
        <dbReference type="SAM" id="MobiDB-lite"/>
    </source>
</evidence>
<accession>A0A388KCW8</accession>
<keyword evidence="4" id="KW-1185">Reference proteome</keyword>
<organism evidence="3 4">
    <name type="scientific">Chara braunii</name>
    <name type="common">Braun's stonewort</name>
    <dbReference type="NCBI Taxonomy" id="69332"/>
    <lineage>
        <taxon>Eukaryota</taxon>
        <taxon>Viridiplantae</taxon>
        <taxon>Streptophyta</taxon>
        <taxon>Charophyceae</taxon>
        <taxon>Charales</taxon>
        <taxon>Characeae</taxon>
        <taxon>Chara</taxon>
    </lineage>
</organism>
<keyword evidence="1" id="KW-0175">Coiled coil</keyword>
<feature type="coiled-coil region" evidence="1">
    <location>
        <begin position="21"/>
        <end position="72"/>
    </location>
</feature>
<sequence>MRKVFLGASTSKAAGGDDAFLARMMQEQEMMKQRLETAMKACQKMESLEEEIQTLKKSQEEAVMEAKNWKREALKSGNKRSRIATSPSAHLKLHTLEVEALKELRLQELNRRREMEQENARLKEELSKREAAKKDTPGSSFRERLDDVDKEERTTHKSCKGKKKAGEIDGNTDVERKVFIRGAKKELRGKKKDAITKICLKEGVKYTTFSETIAEIIAKRVDRAFGKRPAIQEVSNDVVGDPLNEDKEDGRDSATS</sequence>
<evidence type="ECO:0000313" key="4">
    <source>
        <dbReference type="Proteomes" id="UP000265515"/>
    </source>
</evidence>
<protein>
    <submittedName>
        <fullName evidence="3">Uncharacterized protein</fullName>
    </submittedName>
</protein>
<feature type="region of interest" description="Disordered" evidence="2">
    <location>
        <begin position="117"/>
        <end position="167"/>
    </location>
</feature>
<dbReference type="Proteomes" id="UP000265515">
    <property type="component" value="Unassembled WGS sequence"/>
</dbReference>
<dbReference type="EMBL" id="BFEA01000093">
    <property type="protein sequence ID" value="GBG67908.1"/>
    <property type="molecule type" value="Genomic_DNA"/>
</dbReference>
<feature type="compositionally biased region" description="Basic and acidic residues" evidence="2">
    <location>
        <begin position="244"/>
        <end position="256"/>
    </location>
</feature>
<feature type="region of interest" description="Disordered" evidence="2">
    <location>
        <begin position="235"/>
        <end position="256"/>
    </location>
</feature>
<reference evidence="3 4" key="1">
    <citation type="journal article" date="2018" name="Cell">
        <title>The Chara Genome: Secondary Complexity and Implications for Plant Terrestrialization.</title>
        <authorList>
            <person name="Nishiyama T."/>
            <person name="Sakayama H."/>
            <person name="Vries J.D."/>
            <person name="Buschmann H."/>
            <person name="Saint-Marcoux D."/>
            <person name="Ullrich K.K."/>
            <person name="Haas F.B."/>
            <person name="Vanderstraeten L."/>
            <person name="Becker D."/>
            <person name="Lang D."/>
            <person name="Vosolsobe S."/>
            <person name="Rombauts S."/>
            <person name="Wilhelmsson P.K.I."/>
            <person name="Janitza P."/>
            <person name="Kern R."/>
            <person name="Heyl A."/>
            <person name="Rumpler F."/>
            <person name="Villalobos L.I.A.C."/>
            <person name="Clay J.M."/>
            <person name="Skokan R."/>
            <person name="Toyoda A."/>
            <person name="Suzuki Y."/>
            <person name="Kagoshima H."/>
            <person name="Schijlen E."/>
            <person name="Tajeshwar N."/>
            <person name="Catarino B."/>
            <person name="Hetherington A.J."/>
            <person name="Saltykova A."/>
            <person name="Bonnot C."/>
            <person name="Breuninger H."/>
            <person name="Symeonidi A."/>
            <person name="Radhakrishnan G.V."/>
            <person name="Van Nieuwerburgh F."/>
            <person name="Deforce D."/>
            <person name="Chang C."/>
            <person name="Karol K.G."/>
            <person name="Hedrich R."/>
            <person name="Ulvskov P."/>
            <person name="Glockner G."/>
            <person name="Delwiche C.F."/>
            <person name="Petrasek J."/>
            <person name="Van de Peer Y."/>
            <person name="Friml J."/>
            <person name="Beilby M."/>
            <person name="Dolan L."/>
            <person name="Kohara Y."/>
            <person name="Sugano S."/>
            <person name="Fujiyama A."/>
            <person name="Delaux P.-M."/>
            <person name="Quint M."/>
            <person name="TheiBen G."/>
            <person name="Hagemann M."/>
            <person name="Harholt J."/>
            <person name="Dunand C."/>
            <person name="Zachgo S."/>
            <person name="Langdale J."/>
            <person name="Maumus F."/>
            <person name="Straeten D.V.D."/>
            <person name="Gould S.B."/>
            <person name="Rensing S.A."/>
        </authorList>
    </citation>
    <scope>NUCLEOTIDE SEQUENCE [LARGE SCALE GENOMIC DNA]</scope>
    <source>
        <strain evidence="3 4">S276</strain>
    </source>
</reference>
<dbReference type="AlphaFoldDB" id="A0A388KCW8"/>
<proteinExistence type="predicted"/>
<evidence type="ECO:0000313" key="3">
    <source>
        <dbReference type="EMBL" id="GBG67908.1"/>
    </source>
</evidence>
<gene>
    <name evidence="3" type="ORF">CBR_g1027</name>
</gene>
<dbReference type="Gramene" id="GBG67908">
    <property type="protein sequence ID" value="GBG67908"/>
    <property type="gene ID" value="CBR_g1027"/>
</dbReference>
<name>A0A388KCW8_CHABU</name>
<comment type="caution">
    <text evidence="3">The sequence shown here is derived from an EMBL/GenBank/DDBJ whole genome shotgun (WGS) entry which is preliminary data.</text>
</comment>
<feature type="compositionally biased region" description="Basic and acidic residues" evidence="2">
    <location>
        <begin position="117"/>
        <end position="155"/>
    </location>
</feature>
<evidence type="ECO:0000256" key="1">
    <source>
        <dbReference type="SAM" id="Coils"/>
    </source>
</evidence>